<feature type="domain" description="Chromo" evidence="3">
    <location>
        <begin position="197"/>
        <end position="255"/>
    </location>
</feature>
<organism evidence="4 5">
    <name type="scientific">Electrophorus voltai</name>
    <dbReference type="NCBI Taxonomy" id="2609070"/>
    <lineage>
        <taxon>Eukaryota</taxon>
        <taxon>Metazoa</taxon>
        <taxon>Chordata</taxon>
        <taxon>Craniata</taxon>
        <taxon>Vertebrata</taxon>
        <taxon>Euteleostomi</taxon>
        <taxon>Actinopterygii</taxon>
        <taxon>Neopterygii</taxon>
        <taxon>Teleostei</taxon>
        <taxon>Ostariophysi</taxon>
        <taxon>Gymnotiformes</taxon>
        <taxon>Gymnotoidei</taxon>
        <taxon>Gymnotidae</taxon>
        <taxon>Electrophorus</taxon>
    </lineage>
</organism>
<dbReference type="Gene3D" id="2.40.50.40">
    <property type="match status" value="1"/>
</dbReference>
<dbReference type="InterPro" id="IPR016197">
    <property type="entry name" value="Chromo-like_dom_sf"/>
</dbReference>
<protein>
    <recommendedName>
        <fullName evidence="3">Chromo domain-containing protein</fullName>
    </recommendedName>
</protein>
<evidence type="ECO:0000259" key="3">
    <source>
        <dbReference type="PROSITE" id="PS50013"/>
    </source>
</evidence>
<dbReference type="Proteomes" id="UP001239994">
    <property type="component" value="Unassembled WGS sequence"/>
</dbReference>
<dbReference type="InterPro" id="IPR000953">
    <property type="entry name" value="Chromo/chromo_shadow_dom"/>
</dbReference>
<sequence length="304" mass="33383">MFYVHEQEKKVDTKTLAGKPSILLGTLQTPTIGESAAGGFWGGSECGPGSDSAESYGPTLDYRDWYNGVQYSESDSAGFYDPTMNYDKGCVDSERKGEYSDISLWLDFESDPDEHPSVEEVLHRDPLSVGDTADSKSNEPPAPKAPPKAPPRACRSGASKLPRLLHSSSFVCTGPLEEVSLDDTPPQPIKYDSTPVYAVHHILDSRRRGGSVQYLVHWEGFGPEEQSWVPCCNVLDPGLLSDFHTRFLDKPAPHLWGCPCHLPVEDSHTGPESAMQARDHRGHPRALAIPDSLEGGYDTLTFMH</sequence>
<dbReference type="SMART" id="SM00298">
    <property type="entry name" value="CHROMO"/>
    <property type="match status" value="1"/>
</dbReference>
<proteinExistence type="predicted"/>
<feature type="compositionally biased region" description="Pro residues" evidence="2">
    <location>
        <begin position="140"/>
        <end position="150"/>
    </location>
</feature>
<feature type="compositionally biased region" description="Basic and acidic residues" evidence="2">
    <location>
        <begin position="113"/>
        <end position="126"/>
    </location>
</feature>
<dbReference type="SUPFAM" id="SSF54160">
    <property type="entry name" value="Chromo domain-like"/>
    <property type="match status" value="1"/>
</dbReference>
<accession>A0AAD8ZA38</accession>
<dbReference type="PROSITE" id="PS50013">
    <property type="entry name" value="CHROMO_2"/>
    <property type="match status" value="1"/>
</dbReference>
<evidence type="ECO:0000256" key="2">
    <source>
        <dbReference type="SAM" id="MobiDB-lite"/>
    </source>
</evidence>
<dbReference type="AlphaFoldDB" id="A0AAD8ZA38"/>
<dbReference type="Pfam" id="PF00385">
    <property type="entry name" value="Chromo"/>
    <property type="match status" value="1"/>
</dbReference>
<evidence type="ECO:0000313" key="5">
    <source>
        <dbReference type="Proteomes" id="UP001239994"/>
    </source>
</evidence>
<feature type="region of interest" description="Disordered" evidence="2">
    <location>
        <begin position="113"/>
        <end position="157"/>
    </location>
</feature>
<comment type="subcellular location">
    <subcellularLocation>
        <location evidence="1">Nucleus</location>
    </subcellularLocation>
</comment>
<name>A0AAD8ZA38_9TELE</name>
<evidence type="ECO:0000256" key="1">
    <source>
        <dbReference type="ARBA" id="ARBA00004123"/>
    </source>
</evidence>
<comment type="caution">
    <text evidence="4">The sequence shown here is derived from an EMBL/GenBank/DDBJ whole genome shotgun (WGS) entry which is preliminary data.</text>
</comment>
<dbReference type="InterPro" id="IPR023780">
    <property type="entry name" value="Chromo_domain"/>
</dbReference>
<evidence type="ECO:0000313" key="4">
    <source>
        <dbReference type="EMBL" id="KAK1795657.1"/>
    </source>
</evidence>
<dbReference type="EMBL" id="JAROKS010000015">
    <property type="protein sequence ID" value="KAK1795657.1"/>
    <property type="molecule type" value="Genomic_DNA"/>
</dbReference>
<gene>
    <name evidence="4" type="ORF">P4O66_001152</name>
</gene>
<keyword evidence="5" id="KW-1185">Reference proteome</keyword>
<reference evidence="4" key="1">
    <citation type="submission" date="2023-03" db="EMBL/GenBank/DDBJ databases">
        <title>Electrophorus voltai genome.</title>
        <authorList>
            <person name="Bian C."/>
        </authorList>
    </citation>
    <scope>NUCLEOTIDE SEQUENCE</scope>
    <source>
        <strain evidence="4">CB-2022</strain>
        <tissue evidence="4">Muscle</tissue>
    </source>
</reference>
<dbReference type="GO" id="GO:0005634">
    <property type="term" value="C:nucleus"/>
    <property type="evidence" value="ECO:0007669"/>
    <property type="project" value="UniProtKB-SubCell"/>
</dbReference>